<organism evidence="1">
    <name type="scientific">bioreactor metagenome</name>
    <dbReference type="NCBI Taxonomy" id="1076179"/>
    <lineage>
        <taxon>unclassified sequences</taxon>
        <taxon>metagenomes</taxon>
        <taxon>ecological metagenomes</taxon>
    </lineage>
</organism>
<proteinExistence type="predicted"/>
<dbReference type="EMBL" id="VSSQ01004124">
    <property type="protein sequence ID" value="MPM23834.1"/>
    <property type="molecule type" value="Genomic_DNA"/>
</dbReference>
<gene>
    <name evidence="1" type="ORF">SDC9_70311</name>
</gene>
<comment type="caution">
    <text evidence="1">The sequence shown here is derived from an EMBL/GenBank/DDBJ whole genome shotgun (WGS) entry which is preliminary data.</text>
</comment>
<accession>A0A644YCH9</accession>
<protein>
    <submittedName>
        <fullName evidence="1">Uncharacterized protein</fullName>
    </submittedName>
</protein>
<dbReference type="AlphaFoldDB" id="A0A644YCH9"/>
<name>A0A644YCH9_9ZZZZ</name>
<sequence>MQFLDHPKLLCNIGNRIHKVREAFDQVQKATQADTVDWSPQQSPSNVHPVFLSIEGGISSFLEGWGSPQPYREEIRMEPQLMGKLARHCAAEPDFKGRKHALDDPIETNGTEGFRLRFHAHPAVIIKYVGFLAVAVDNVHQLLGKRADKTVGEPQVVHHLLLPSNMVGITIPLIDEVLAGKPIPILPGKLIKGKRADGEVIGSPVGEQEGIALIAAPDPDKVIKQGGEPYHIGFRMLFTPCSQP</sequence>
<evidence type="ECO:0000313" key="1">
    <source>
        <dbReference type="EMBL" id="MPM23834.1"/>
    </source>
</evidence>
<reference evidence="1" key="1">
    <citation type="submission" date="2019-08" db="EMBL/GenBank/DDBJ databases">
        <authorList>
            <person name="Kucharzyk K."/>
            <person name="Murdoch R.W."/>
            <person name="Higgins S."/>
            <person name="Loffler F."/>
        </authorList>
    </citation>
    <scope>NUCLEOTIDE SEQUENCE</scope>
</reference>